<dbReference type="Gene3D" id="1.10.10.10">
    <property type="entry name" value="Winged helix-like DNA-binding domain superfamily/Winged helix DNA-binding domain"/>
    <property type="match status" value="1"/>
</dbReference>
<sequence>MNDFDPNTTVGRRGLILKLLDAKGQVNVHELSEQFNVSEVTIRNDLTQLEHKNLLIRARGGAIKTDKVTLDMKLSDKKVKNAKEKEAIGKRAARLVEEGDTIVLDSGTTTKEVSNHLSKFKNLTVITNALNIAGPLAELEQINVIMPGGVMRKKSLSLVGSIAQNSFKNFFCDKLFIGADGIDVNLGFSTPHLEEAALNRTMLKMAKKVILVVDSSKFKKRSLAVIGQVKDIDILVTDRGITEEDKEKLLNAGVEVIITD</sequence>
<dbReference type="SMART" id="SM01134">
    <property type="entry name" value="DeoRC"/>
    <property type="match status" value="1"/>
</dbReference>
<dbReference type="PROSITE" id="PS00894">
    <property type="entry name" value="HTH_DEOR_1"/>
    <property type="match status" value="1"/>
</dbReference>
<dbReference type="InterPro" id="IPR014036">
    <property type="entry name" value="DeoR-like_C"/>
</dbReference>
<evidence type="ECO:0000256" key="2">
    <source>
        <dbReference type="ARBA" id="ARBA00023125"/>
    </source>
</evidence>
<name>A0A941FAZ5_9BACT</name>
<dbReference type="GO" id="GO:0003700">
    <property type="term" value="F:DNA-binding transcription factor activity"/>
    <property type="evidence" value="ECO:0007669"/>
    <property type="project" value="InterPro"/>
</dbReference>
<dbReference type="InterPro" id="IPR050313">
    <property type="entry name" value="Carb_Metab_HTH_regulators"/>
</dbReference>
<keyword evidence="2" id="KW-0238">DNA-binding</keyword>
<reference evidence="5" key="2">
    <citation type="submission" date="2021-04" db="EMBL/GenBank/DDBJ databases">
        <authorList>
            <person name="Zhang T."/>
            <person name="Zhang Y."/>
            <person name="Lu D."/>
            <person name="Zuo D."/>
            <person name="Du Z."/>
        </authorList>
    </citation>
    <scope>NUCLEOTIDE SEQUENCE</scope>
    <source>
        <strain evidence="5">JR1</strain>
    </source>
</reference>
<organism evidence="5 6">
    <name type="scientific">Carboxylicivirga sediminis</name>
    <dbReference type="NCBI Taxonomy" id="2006564"/>
    <lineage>
        <taxon>Bacteria</taxon>
        <taxon>Pseudomonadati</taxon>
        <taxon>Bacteroidota</taxon>
        <taxon>Bacteroidia</taxon>
        <taxon>Marinilabiliales</taxon>
        <taxon>Marinilabiliaceae</taxon>
        <taxon>Carboxylicivirga</taxon>
    </lineage>
</organism>
<gene>
    <name evidence="5" type="ORF">KDU71_19520</name>
</gene>
<dbReference type="SUPFAM" id="SSF100950">
    <property type="entry name" value="NagB/RpiA/CoA transferase-like"/>
    <property type="match status" value="1"/>
</dbReference>
<dbReference type="InterPro" id="IPR036388">
    <property type="entry name" value="WH-like_DNA-bd_sf"/>
</dbReference>
<keyword evidence="6" id="KW-1185">Reference proteome</keyword>
<reference evidence="5" key="1">
    <citation type="journal article" date="2018" name="Int. J. Syst. Evol. Microbiol.">
        <title>Carboxylicivirga sediminis sp. nov., isolated from coastal sediment.</title>
        <authorList>
            <person name="Wang F.Q."/>
            <person name="Ren L.H."/>
            <person name="Zou R.J."/>
            <person name="Sun Y.Z."/>
            <person name="Liu X.J."/>
            <person name="Jiang F."/>
            <person name="Liu L.J."/>
        </authorList>
    </citation>
    <scope>NUCLEOTIDE SEQUENCE</scope>
    <source>
        <strain evidence="5">JR1</strain>
    </source>
</reference>
<dbReference type="InterPro" id="IPR047779">
    <property type="entry name" value="AgaR-like"/>
</dbReference>
<keyword evidence="1" id="KW-0805">Transcription regulation</keyword>
<dbReference type="NCBIfam" id="NF040755">
    <property type="entry name" value="AgaR"/>
    <property type="match status" value="1"/>
</dbReference>
<dbReference type="GO" id="GO:0003677">
    <property type="term" value="F:DNA binding"/>
    <property type="evidence" value="ECO:0007669"/>
    <property type="project" value="UniProtKB-KW"/>
</dbReference>
<dbReference type="EMBL" id="JAGTAR010000039">
    <property type="protein sequence ID" value="MBR8537770.1"/>
    <property type="molecule type" value="Genomic_DNA"/>
</dbReference>
<evidence type="ECO:0000256" key="1">
    <source>
        <dbReference type="ARBA" id="ARBA00023015"/>
    </source>
</evidence>
<dbReference type="InterPro" id="IPR037171">
    <property type="entry name" value="NagB/RpiA_transferase-like"/>
</dbReference>
<evidence type="ECO:0000313" key="6">
    <source>
        <dbReference type="Proteomes" id="UP000679220"/>
    </source>
</evidence>
<protein>
    <submittedName>
        <fullName evidence="5">DeoR/GlpR transcriptional regulator</fullName>
    </submittedName>
</protein>
<comment type="caution">
    <text evidence="5">The sequence shown here is derived from an EMBL/GenBank/DDBJ whole genome shotgun (WGS) entry which is preliminary data.</text>
</comment>
<evidence type="ECO:0000313" key="5">
    <source>
        <dbReference type="EMBL" id="MBR8537770.1"/>
    </source>
</evidence>
<feature type="domain" description="HTH deoR-type" evidence="4">
    <location>
        <begin position="9"/>
        <end position="64"/>
    </location>
</feature>
<proteinExistence type="predicted"/>
<evidence type="ECO:0000256" key="3">
    <source>
        <dbReference type="ARBA" id="ARBA00023163"/>
    </source>
</evidence>
<dbReference type="PRINTS" id="PR00037">
    <property type="entry name" value="HTHLACR"/>
</dbReference>
<dbReference type="Pfam" id="PF08220">
    <property type="entry name" value="HTH_DeoR"/>
    <property type="match status" value="1"/>
</dbReference>
<dbReference type="InterPro" id="IPR018356">
    <property type="entry name" value="Tscrpt_reg_HTH_DeoR_CS"/>
</dbReference>
<dbReference type="Proteomes" id="UP000679220">
    <property type="component" value="Unassembled WGS sequence"/>
</dbReference>
<dbReference type="PANTHER" id="PTHR30363:SF44">
    <property type="entry name" value="AGA OPERON TRANSCRIPTIONAL REPRESSOR-RELATED"/>
    <property type="match status" value="1"/>
</dbReference>
<dbReference type="InterPro" id="IPR036390">
    <property type="entry name" value="WH_DNA-bd_sf"/>
</dbReference>
<accession>A0A941FAZ5</accession>
<evidence type="ECO:0000259" key="4">
    <source>
        <dbReference type="PROSITE" id="PS51000"/>
    </source>
</evidence>
<dbReference type="AlphaFoldDB" id="A0A941FAZ5"/>
<dbReference type="Gene3D" id="3.40.50.1360">
    <property type="match status" value="1"/>
</dbReference>
<dbReference type="SMART" id="SM00420">
    <property type="entry name" value="HTH_DEOR"/>
    <property type="match status" value="1"/>
</dbReference>
<dbReference type="RefSeq" id="WP_212192795.1">
    <property type="nucleotide sequence ID" value="NZ_JAGTAR010000039.1"/>
</dbReference>
<dbReference type="PANTHER" id="PTHR30363">
    <property type="entry name" value="HTH-TYPE TRANSCRIPTIONAL REGULATOR SRLR-RELATED"/>
    <property type="match status" value="1"/>
</dbReference>
<keyword evidence="3" id="KW-0804">Transcription</keyword>
<dbReference type="PROSITE" id="PS51000">
    <property type="entry name" value="HTH_DEOR_2"/>
    <property type="match status" value="1"/>
</dbReference>
<dbReference type="SUPFAM" id="SSF46785">
    <property type="entry name" value="Winged helix' DNA-binding domain"/>
    <property type="match status" value="1"/>
</dbReference>
<dbReference type="InterPro" id="IPR001034">
    <property type="entry name" value="DeoR_HTH"/>
</dbReference>
<dbReference type="Pfam" id="PF00455">
    <property type="entry name" value="DeoRC"/>
    <property type="match status" value="1"/>
</dbReference>